<accession>A0ABD2I5Y5</accession>
<keyword evidence="3" id="KW-1185">Reference proteome</keyword>
<evidence type="ECO:0000256" key="1">
    <source>
        <dbReference type="SAM" id="Coils"/>
    </source>
</evidence>
<evidence type="ECO:0000313" key="3">
    <source>
        <dbReference type="Proteomes" id="UP001620645"/>
    </source>
</evidence>
<dbReference type="EMBL" id="JBICCN010000373">
    <property type="protein sequence ID" value="KAL3072925.1"/>
    <property type="molecule type" value="Genomic_DNA"/>
</dbReference>
<proteinExistence type="predicted"/>
<dbReference type="AlphaFoldDB" id="A0ABD2I5Y5"/>
<reference evidence="2 3" key="1">
    <citation type="submission" date="2024-10" db="EMBL/GenBank/DDBJ databases">
        <authorList>
            <person name="Kim D."/>
        </authorList>
    </citation>
    <scope>NUCLEOTIDE SEQUENCE [LARGE SCALE GENOMIC DNA]</scope>
    <source>
        <strain evidence="2">Taebaek</strain>
    </source>
</reference>
<gene>
    <name evidence="2" type="ORF">niasHS_017899</name>
</gene>
<evidence type="ECO:0000313" key="2">
    <source>
        <dbReference type="EMBL" id="KAL3072925.1"/>
    </source>
</evidence>
<feature type="coiled-coil region" evidence="1">
    <location>
        <begin position="23"/>
        <end position="81"/>
    </location>
</feature>
<organism evidence="2 3">
    <name type="scientific">Heterodera schachtii</name>
    <name type="common">Sugarbeet cyst nematode worm</name>
    <name type="synonym">Tylenchus schachtii</name>
    <dbReference type="NCBI Taxonomy" id="97005"/>
    <lineage>
        <taxon>Eukaryota</taxon>
        <taxon>Metazoa</taxon>
        <taxon>Ecdysozoa</taxon>
        <taxon>Nematoda</taxon>
        <taxon>Chromadorea</taxon>
        <taxon>Rhabditida</taxon>
        <taxon>Tylenchina</taxon>
        <taxon>Tylenchomorpha</taxon>
        <taxon>Tylenchoidea</taxon>
        <taxon>Heteroderidae</taxon>
        <taxon>Heteroderinae</taxon>
        <taxon>Heterodera</taxon>
    </lineage>
</organism>
<dbReference type="Proteomes" id="UP001620645">
    <property type="component" value="Unassembled WGS sequence"/>
</dbReference>
<protein>
    <submittedName>
        <fullName evidence="2">Uncharacterized protein</fullName>
    </submittedName>
</protein>
<sequence length="218" mass="24556">MDNFKNSANISPVDELSQWKGRALFLEQSVKRLVQENRELRHELGRTKNQVMQCQKDCEEARRQRDREVNKKRTIQQFEEEERRARAIVSAAFADPVPLTADERGHAELMKRISPMPMRRIMVSATQNQQRAEAAARATAAAYDRTGTATAAPAPQFVQQQPKGRTFPTVLSVFGECVPSNCRRVGAMPSKNIVGVRFTQQTNSAANASQLKRTFPGK</sequence>
<keyword evidence="1" id="KW-0175">Coiled coil</keyword>
<name>A0ABD2I5Y5_HETSC</name>
<comment type="caution">
    <text evidence="2">The sequence shown here is derived from an EMBL/GenBank/DDBJ whole genome shotgun (WGS) entry which is preliminary data.</text>
</comment>